<dbReference type="InterPro" id="IPR001810">
    <property type="entry name" value="F-box_dom"/>
</dbReference>
<keyword evidence="4" id="KW-1185">Reference proteome</keyword>
<feature type="compositionally biased region" description="Basic residues" evidence="1">
    <location>
        <begin position="1"/>
        <end position="10"/>
    </location>
</feature>
<dbReference type="PROSITE" id="PS50181">
    <property type="entry name" value="FBOX"/>
    <property type="match status" value="1"/>
</dbReference>
<organism evidence="3 4">
    <name type="scientific">Tripterygium wilfordii</name>
    <name type="common">Thunder God vine</name>
    <dbReference type="NCBI Taxonomy" id="458696"/>
    <lineage>
        <taxon>Eukaryota</taxon>
        <taxon>Viridiplantae</taxon>
        <taxon>Streptophyta</taxon>
        <taxon>Embryophyta</taxon>
        <taxon>Tracheophyta</taxon>
        <taxon>Spermatophyta</taxon>
        <taxon>Magnoliopsida</taxon>
        <taxon>eudicotyledons</taxon>
        <taxon>Gunneridae</taxon>
        <taxon>Pentapetalae</taxon>
        <taxon>rosids</taxon>
        <taxon>fabids</taxon>
        <taxon>Celastrales</taxon>
        <taxon>Celastraceae</taxon>
        <taxon>Tripterygium</taxon>
    </lineage>
</organism>
<dbReference type="Gene3D" id="3.80.10.10">
    <property type="entry name" value="Ribonuclease Inhibitor"/>
    <property type="match status" value="1"/>
</dbReference>
<dbReference type="SUPFAM" id="SSF81383">
    <property type="entry name" value="F-box domain"/>
    <property type="match status" value="1"/>
</dbReference>
<dbReference type="InterPro" id="IPR050232">
    <property type="entry name" value="FBL13/AtMIF1-like"/>
</dbReference>
<dbReference type="Proteomes" id="UP000593562">
    <property type="component" value="Unassembled WGS sequence"/>
</dbReference>
<reference evidence="3 4" key="1">
    <citation type="journal article" date="2020" name="Nat. Commun.">
        <title>Genome of Tripterygium wilfordii and identification of cytochrome P450 involved in triptolide biosynthesis.</title>
        <authorList>
            <person name="Tu L."/>
            <person name="Su P."/>
            <person name="Zhang Z."/>
            <person name="Gao L."/>
            <person name="Wang J."/>
            <person name="Hu T."/>
            <person name="Zhou J."/>
            <person name="Zhang Y."/>
            <person name="Zhao Y."/>
            <person name="Liu Y."/>
            <person name="Song Y."/>
            <person name="Tong Y."/>
            <person name="Lu Y."/>
            <person name="Yang J."/>
            <person name="Xu C."/>
            <person name="Jia M."/>
            <person name="Peters R.J."/>
            <person name="Huang L."/>
            <person name="Gao W."/>
        </authorList>
    </citation>
    <scope>NUCLEOTIDE SEQUENCE [LARGE SCALE GENOMIC DNA]</scope>
    <source>
        <strain evidence="4">cv. XIE 37</strain>
        <tissue evidence="3">Leaf</tissue>
    </source>
</reference>
<dbReference type="PANTHER" id="PTHR31900">
    <property type="entry name" value="F-BOX/RNI SUPERFAMILY PROTEIN-RELATED"/>
    <property type="match status" value="1"/>
</dbReference>
<feature type="region of interest" description="Disordered" evidence="1">
    <location>
        <begin position="1"/>
        <end position="21"/>
    </location>
</feature>
<sequence>MGKISGPKRMKTSEKQDVNSERSLSELPDVILQHILSLLPTKDAVRTSVLSKRWEYLWTSVSSFVFNGYKVNRTHFMEFVDRALALHEGSIQCCSIMSDVLGDADRFRRWITVAVRRNVIVFSIRLTNCRKVFEFPHCFFTCASVQKLYLSISSPLKRPHSICFSSLKSLHLADITFSDDQSAQKLLSGCPVLEEMCLMKCSWVKVKRVIIHCPRLYSLTITEKEIDDDLYNLSDSCKVMIFGTCLKRFKYSGAFSNEYCLYDSSSLDKVQIQMDHRGQGSKIAAYCLFELLRGVFNVKELVLSNKAIQVLNDAAEILAFMPLFNNLSILTLKSEERVGYIGYMMKQVNLGCKALLKILQNSPCLGALRFCQGVELSADGENHELILDPVPPCFLSHLKRIEIYQHYATKKLHRQMMEILLSRAVFLDKLMVCYSECTWKAEELEKVHKELLGLPRASEVVEIKFTPDLTENQYEDTFSCSFCSSSRKG</sequence>
<evidence type="ECO:0000256" key="1">
    <source>
        <dbReference type="SAM" id="MobiDB-lite"/>
    </source>
</evidence>
<dbReference type="EMBL" id="JAAARO010000021">
    <property type="protein sequence ID" value="KAF5729027.1"/>
    <property type="molecule type" value="Genomic_DNA"/>
</dbReference>
<dbReference type="AlphaFoldDB" id="A0A7J7C5C5"/>
<evidence type="ECO:0000313" key="3">
    <source>
        <dbReference type="EMBL" id="KAF5729027.1"/>
    </source>
</evidence>
<dbReference type="OrthoDB" id="612216at2759"/>
<comment type="caution">
    <text evidence="3">The sequence shown here is derived from an EMBL/GenBank/DDBJ whole genome shotgun (WGS) entry which is preliminary data.</text>
</comment>
<dbReference type="PANTHER" id="PTHR31900:SF30">
    <property type="entry name" value="SUPERFAMILY PROTEIN, PUTATIVE-RELATED"/>
    <property type="match status" value="1"/>
</dbReference>
<dbReference type="Gene3D" id="1.20.1280.50">
    <property type="match status" value="1"/>
</dbReference>
<feature type="compositionally biased region" description="Basic and acidic residues" evidence="1">
    <location>
        <begin position="11"/>
        <end position="21"/>
    </location>
</feature>
<protein>
    <submittedName>
        <fullName evidence="3">F-box/LRR-repeat protein</fullName>
    </submittedName>
</protein>
<dbReference type="InParanoid" id="A0A7J7C5C5"/>
<dbReference type="Pfam" id="PF24758">
    <property type="entry name" value="LRR_At5g56370"/>
    <property type="match status" value="1"/>
</dbReference>
<dbReference type="SMART" id="SM00256">
    <property type="entry name" value="FBOX"/>
    <property type="match status" value="1"/>
</dbReference>
<dbReference type="SUPFAM" id="SSF52058">
    <property type="entry name" value="L domain-like"/>
    <property type="match status" value="1"/>
</dbReference>
<dbReference type="InterPro" id="IPR055411">
    <property type="entry name" value="LRR_FXL15/At3g58940/PEG3-like"/>
</dbReference>
<dbReference type="SMART" id="SM00579">
    <property type="entry name" value="FBD"/>
    <property type="match status" value="1"/>
</dbReference>
<name>A0A7J7C5C5_TRIWF</name>
<evidence type="ECO:0000259" key="2">
    <source>
        <dbReference type="PROSITE" id="PS50181"/>
    </source>
</evidence>
<dbReference type="FunCoup" id="A0A7J7C5C5">
    <property type="interactions" value="1753"/>
</dbReference>
<dbReference type="InterPro" id="IPR006566">
    <property type="entry name" value="FBD"/>
</dbReference>
<dbReference type="Pfam" id="PF00646">
    <property type="entry name" value="F-box"/>
    <property type="match status" value="1"/>
</dbReference>
<dbReference type="InterPro" id="IPR053781">
    <property type="entry name" value="F-box_AtFBL13-like"/>
</dbReference>
<proteinExistence type="predicted"/>
<gene>
    <name evidence="3" type="ORF">HS088_TW21G01184</name>
</gene>
<dbReference type="InterPro" id="IPR036047">
    <property type="entry name" value="F-box-like_dom_sf"/>
</dbReference>
<feature type="domain" description="F-box" evidence="2">
    <location>
        <begin position="21"/>
        <end position="69"/>
    </location>
</feature>
<accession>A0A7J7C5C5</accession>
<evidence type="ECO:0000313" key="4">
    <source>
        <dbReference type="Proteomes" id="UP000593562"/>
    </source>
</evidence>
<dbReference type="CDD" id="cd22160">
    <property type="entry name" value="F-box_AtFBL13-like"/>
    <property type="match status" value="1"/>
</dbReference>
<dbReference type="InterPro" id="IPR032675">
    <property type="entry name" value="LRR_dom_sf"/>
</dbReference>